<dbReference type="Gene3D" id="3.20.20.60">
    <property type="entry name" value="Phosphoenolpyruvate-binding domains"/>
    <property type="match status" value="1"/>
</dbReference>
<accession>A0A401ZMK9</accession>
<evidence type="ECO:0000313" key="1">
    <source>
        <dbReference type="EMBL" id="GCE08093.1"/>
    </source>
</evidence>
<dbReference type="SUPFAM" id="SSF51621">
    <property type="entry name" value="Phosphoenolpyruvate/pyruvate domain"/>
    <property type="match status" value="1"/>
</dbReference>
<dbReference type="Pfam" id="PF13714">
    <property type="entry name" value="PEP_mutase"/>
    <property type="match status" value="1"/>
</dbReference>
<gene>
    <name evidence="1" type="ORF">KDAU_54220</name>
</gene>
<organism evidence="1 2">
    <name type="scientific">Dictyobacter aurantiacus</name>
    <dbReference type="NCBI Taxonomy" id="1936993"/>
    <lineage>
        <taxon>Bacteria</taxon>
        <taxon>Bacillati</taxon>
        <taxon>Chloroflexota</taxon>
        <taxon>Ktedonobacteria</taxon>
        <taxon>Ktedonobacterales</taxon>
        <taxon>Dictyobacteraceae</taxon>
        <taxon>Dictyobacter</taxon>
    </lineage>
</organism>
<dbReference type="EMBL" id="BIFQ01000002">
    <property type="protein sequence ID" value="GCE08093.1"/>
    <property type="molecule type" value="Genomic_DNA"/>
</dbReference>
<sequence length="267" mass="28958">MESGLQKERARRFRSLHQGAPMLVLPNVWDAASAQVIEQVGFPAIATTSSGVATALGYEDGQRITREMLVEVLARITRVVNLPVTADIEAGFGNSIPDVLQTVREVMATGVVGINIEDSRKQPGSGLVDMSYQVELLTALRELASELDVPFVINARVDVFLLKIGEPEDRFEHAVRRANAYLQAGADCVYPIAHLDYDTIGRLVQAIDGPINIMGGRAGTTLAELERLGVARVSLAGTLMRSMLTHLRSVAVDVLEHGSFEKLNAEL</sequence>
<dbReference type="InterPro" id="IPR040442">
    <property type="entry name" value="Pyrv_kinase-like_dom_sf"/>
</dbReference>
<dbReference type="CDD" id="cd00377">
    <property type="entry name" value="ICL_PEPM"/>
    <property type="match status" value="1"/>
</dbReference>
<evidence type="ECO:0000313" key="2">
    <source>
        <dbReference type="Proteomes" id="UP000287224"/>
    </source>
</evidence>
<dbReference type="GO" id="GO:0003824">
    <property type="term" value="F:catalytic activity"/>
    <property type="evidence" value="ECO:0007669"/>
    <property type="project" value="InterPro"/>
</dbReference>
<comment type="caution">
    <text evidence="1">The sequence shown here is derived from an EMBL/GenBank/DDBJ whole genome shotgun (WGS) entry which is preliminary data.</text>
</comment>
<dbReference type="OrthoDB" id="9780430at2"/>
<dbReference type="PANTHER" id="PTHR42905">
    <property type="entry name" value="PHOSPHOENOLPYRUVATE CARBOXYLASE"/>
    <property type="match status" value="1"/>
</dbReference>
<dbReference type="PANTHER" id="PTHR42905:SF16">
    <property type="entry name" value="CARBOXYPHOSPHONOENOLPYRUVATE PHOSPHONOMUTASE-LIKE PROTEIN (AFU_ORTHOLOGUE AFUA_5G07230)"/>
    <property type="match status" value="1"/>
</dbReference>
<dbReference type="InterPro" id="IPR039556">
    <property type="entry name" value="ICL/PEPM"/>
</dbReference>
<dbReference type="AlphaFoldDB" id="A0A401ZMK9"/>
<dbReference type="Proteomes" id="UP000287224">
    <property type="component" value="Unassembled WGS sequence"/>
</dbReference>
<protein>
    <submittedName>
        <fullName evidence="1">Carboxyvinyl-carboxyphosphonate phosphorylmutase</fullName>
    </submittedName>
</protein>
<proteinExistence type="predicted"/>
<reference evidence="2" key="1">
    <citation type="submission" date="2018-12" db="EMBL/GenBank/DDBJ databases">
        <title>Tengunoibacter tsumagoiensis gen. nov., sp. nov., Dictyobacter kobayashii sp. nov., D. alpinus sp. nov., and D. joshuensis sp. nov. and description of Dictyobacteraceae fam. nov. within the order Ktedonobacterales isolated from Tengu-no-mugimeshi.</title>
        <authorList>
            <person name="Wang C.M."/>
            <person name="Zheng Y."/>
            <person name="Sakai Y."/>
            <person name="Toyoda A."/>
            <person name="Minakuchi Y."/>
            <person name="Abe K."/>
            <person name="Yokota A."/>
            <person name="Yabe S."/>
        </authorList>
    </citation>
    <scope>NUCLEOTIDE SEQUENCE [LARGE SCALE GENOMIC DNA]</scope>
    <source>
        <strain evidence="2">S-27</strain>
    </source>
</reference>
<dbReference type="InterPro" id="IPR015813">
    <property type="entry name" value="Pyrv/PenolPyrv_kinase-like_dom"/>
</dbReference>
<name>A0A401ZMK9_9CHLR</name>
<keyword evidence="2" id="KW-1185">Reference proteome</keyword>
<dbReference type="RefSeq" id="WP_126600401.1">
    <property type="nucleotide sequence ID" value="NZ_BIFQ01000002.1"/>
</dbReference>